<comment type="caution">
    <text evidence="2">The sequence shown here is derived from an EMBL/GenBank/DDBJ whole genome shotgun (WGS) entry which is preliminary data.</text>
</comment>
<proteinExistence type="predicted"/>
<dbReference type="OrthoDB" id="5193143at2"/>
<dbReference type="HOGENOM" id="CLU_1400451_0_0_11"/>
<protein>
    <submittedName>
        <fullName evidence="2">Uncharacterized protein</fullName>
    </submittedName>
</protein>
<feature type="region of interest" description="Disordered" evidence="1">
    <location>
        <begin position="159"/>
        <end position="194"/>
    </location>
</feature>
<gene>
    <name evidence="2" type="ORF">CryarDRAFT_0161</name>
</gene>
<name>A0A010YVG7_9ACTN</name>
<sequence>MGEVLPLPHRGDVFLDPRGEGRSLRVSGHRGAATVVLSIWRQGECRATFRLAGSEVDEFIRALLNAAPPSAPGTDLPAVAGEPAAASVLQVQVSGNVVVELHNAVTDVVPTEVVPTEVVPVVPNDTTNATKVLVPPEPADVDLLDQAATTGDVLSALTAVPDAPEDSADPPQGPAPGPAAATGRNDPPGPDKAD</sequence>
<accession>A0A010YVG7</accession>
<dbReference type="RefSeq" id="WP_051569554.1">
    <property type="nucleotide sequence ID" value="NZ_KK073874.1"/>
</dbReference>
<dbReference type="Proteomes" id="UP000021053">
    <property type="component" value="Unassembled WGS sequence"/>
</dbReference>
<organism evidence="2 3">
    <name type="scientific">Cryptosporangium arvum DSM 44712</name>
    <dbReference type="NCBI Taxonomy" id="927661"/>
    <lineage>
        <taxon>Bacteria</taxon>
        <taxon>Bacillati</taxon>
        <taxon>Actinomycetota</taxon>
        <taxon>Actinomycetes</taxon>
        <taxon>Cryptosporangiales</taxon>
        <taxon>Cryptosporangiaceae</taxon>
        <taxon>Cryptosporangium</taxon>
    </lineage>
</organism>
<keyword evidence="3" id="KW-1185">Reference proteome</keyword>
<evidence type="ECO:0000313" key="2">
    <source>
        <dbReference type="EMBL" id="EXG79138.1"/>
    </source>
</evidence>
<evidence type="ECO:0000313" key="3">
    <source>
        <dbReference type="Proteomes" id="UP000021053"/>
    </source>
</evidence>
<dbReference type="EMBL" id="JFBT01000001">
    <property type="protein sequence ID" value="EXG79138.1"/>
    <property type="molecule type" value="Genomic_DNA"/>
</dbReference>
<dbReference type="AlphaFoldDB" id="A0A010YVG7"/>
<reference evidence="2 3" key="1">
    <citation type="submission" date="2013-07" db="EMBL/GenBank/DDBJ databases">
        <authorList>
            <consortium name="DOE Joint Genome Institute"/>
            <person name="Eisen J."/>
            <person name="Huntemann M."/>
            <person name="Han J."/>
            <person name="Chen A."/>
            <person name="Kyrpides N."/>
            <person name="Mavromatis K."/>
            <person name="Markowitz V."/>
            <person name="Palaniappan K."/>
            <person name="Ivanova N."/>
            <person name="Schaumberg A."/>
            <person name="Pati A."/>
            <person name="Liolios K."/>
            <person name="Nordberg H.P."/>
            <person name="Cantor M.N."/>
            <person name="Hua S.X."/>
            <person name="Woyke T."/>
        </authorList>
    </citation>
    <scope>NUCLEOTIDE SEQUENCE [LARGE SCALE GENOMIC DNA]</scope>
    <source>
        <strain evidence="2 3">DSM 44712</strain>
    </source>
</reference>
<evidence type="ECO:0000256" key="1">
    <source>
        <dbReference type="SAM" id="MobiDB-lite"/>
    </source>
</evidence>